<evidence type="ECO:0000313" key="2">
    <source>
        <dbReference type="EMBL" id="RNA03471.1"/>
    </source>
</evidence>
<comment type="caution">
    <text evidence="2">The sequence shown here is derived from an EMBL/GenBank/DDBJ whole genome shotgun (WGS) entry which is preliminary data.</text>
</comment>
<dbReference type="EMBL" id="REGN01008485">
    <property type="protein sequence ID" value="RNA03471.1"/>
    <property type="molecule type" value="Genomic_DNA"/>
</dbReference>
<dbReference type="AlphaFoldDB" id="A0A3M7PXI8"/>
<sequence>MSRKDEKRKNAHATKIQKCTCGYRTCSLYLLCPFFTICSAILIVAILIQSQMYWLYHTPINWVIIDPSDCIFEFFSLKEQQLFKEFAIFGTLGSHSEHY</sequence>
<keyword evidence="1" id="KW-1133">Transmembrane helix</keyword>
<proteinExistence type="predicted"/>
<feature type="transmembrane region" description="Helical" evidence="1">
    <location>
        <begin position="28"/>
        <end position="48"/>
    </location>
</feature>
<gene>
    <name evidence="2" type="ORF">BpHYR1_052738</name>
</gene>
<keyword evidence="3" id="KW-1185">Reference proteome</keyword>
<name>A0A3M7PXI8_BRAPC</name>
<protein>
    <submittedName>
        <fullName evidence="2">Uncharacterized protein</fullName>
    </submittedName>
</protein>
<keyword evidence="1" id="KW-0472">Membrane</keyword>
<dbReference type="Proteomes" id="UP000276133">
    <property type="component" value="Unassembled WGS sequence"/>
</dbReference>
<evidence type="ECO:0000313" key="3">
    <source>
        <dbReference type="Proteomes" id="UP000276133"/>
    </source>
</evidence>
<keyword evidence="1" id="KW-0812">Transmembrane</keyword>
<reference evidence="2 3" key="1">
    <citation type="journal article" date="2018" name="Sci. Rep.">
        <title>Genomic signatures of local adaptation to the degree of environmental predictability in rotifers.</title>
        <authorList>
            <person name="Franch-Gras L."/>
            <person name="Hahn C."/>
            <person name="Garcia-Roger E.M."/>
            <person name="Carmona M.J."/>
            <person name="Serra M."/>
            <person name="Gomez A."/>
        </authorList>
    </citation>
    <scope>NUCLEOTIDE SEQUENCE [LARGE SCALE GENOMIC DNA]</scope>
    <source>
        <strain evidence="2">HYR1</strain>
    </source>
</reference>
<accession>A0A3M7PXI8</accession>
<organism evidence="2 3">
    <name type="scientific">Brachionus plicatilis</name>
    <name type="common">Marine rotifer</name>
    <name type="synonym">Brachionus muelleri</name>
    <dbReference type="NCBI Taxonomy" id="10195"/>
    <lineage>
        <taxon>Eukaryota</taxon>
        <taxon>Metazoa</taxon>
        <taxon>Spiralia</taxon>
        <taxon>Gnathifera</taxon>
        <taxon>Rotifera</taxon>
        <taxon>Eurotatoria</taxon>
        <taxon>Monogononta</taxon>
        <taxon>Pseudotrocha</taxon>
        <taxon>Ploima</taxon>
        <taxon>Brachionidae</taxon>
        <taxon>Brachionus</taxon>
    </lineage>
</organism>
<evidence type="ECO:0000256" key="1">
    <source>
        <dbReference type="SAM" id="Phobius"/>
    </source>
</evidence>